<proteinExistence type="predicted"/>
<dbReference type="EMBL" id="JAARPY010000005">
    <property type="protein sequence ID" value="MBC1398588.1"/>
    <property type="molecule type" value="Genomic_DNA"/>
</dbReference>
<comment type="caution">
    <text evidence="2">The sequence shown here is derived from an EMBL/GenBank/DDBJ whole genome shotgun (WGS) entry which is preliminary data.</text>
</comment>
<dbReference type="Proteomes" id="UP000571128">
    <property type="component" value="Unassembled WGS sequence"/>
</dbReference>
<dbReference type="CDD" id="cd05243">
    <property type="entry name" value="SDR_a5"/>
    <property type="match status" value="1"/>
</dbReference>
<reference evidence="2 3" key="1">
    <citation type="submission" date="2020-03" db="EMBL/GenBank/DDBJ databases">
        <title>Soil Listeria distribution.</title>
        <authorList>
            <person name="Liao J."/>
            <person name="Wiedmann M."/>
        </authorList>
    </citation>
    <scope>NUCLEOTIDE SEQUENCE [LARGE SCALE GENOMIC DNA]</scope>
    <source>
        <strain evidence="2 3">FSL L7-1645</strain>
    </source>
</reference>
<name>A0A841YEM4_9LIST</name>
<dbReference type="SUPFAM" id="SSF51735">
    <property type="entry name" value="NAD(P)-binding Rossmann-fold domains"/>
    <property type="match status" value="1"/>
</dbReference>
<protein>
    <submittedName>
        <fullName evidence="2">SDR family oxidoreductase</fullName>
    </submittedName>
</protein>
<dbReference type="InterPro" id="IPR036291">
    <property type="entry name" value="NAD(P)-bd_dom_sf"/>
</dbReference>
<gene>
    <name evidence="2" type="ORF">HB844_06865</name>
</gene>
<sequence>MNVLVIGAHGQIGQQIVRYLAIEKGYFVRAMIRKAEQIDSLEKLGAKPIIADLEKDFSYAYDGIEAVIFAAGSGGHTGPEKTISVDQEGAIKAAQIAEEKGVKRFILISTILSGEPEKGPQSLANYLVAKGKADEVVIASQLDYTILRPATLTNESATGLVDDVGELGKATVTRADVAKFACEVLPEKSSYKKIYTFQNGQTPIATYIQ</sequence>
<evidence type="ECO:0000313" key="2">
    <source>
        <dbReference type="EMBL" id="MBC1398588.1"/>
    </source>
</evidence>
<evidence type="ECO:0000259" key="1">
    <source>
        <dbReference type="Pfam" id="PF13460"/>
    </source>
</evidence>
<dbReference type="InterPro" id="IPR016040">
    <property type="entry name" value="NAD(P)-bd_dom"/>
</dbReference>
<dbReference type="PANTHER" id="PTHR15020:SF50">
    <property type="entry name" value="UPF0659 PROTEIN YMR090W"/>
    <property type="match status" value="1"/>
</dbReference>
<dbReference type="PANTHER" id="PTHR15020">
    <property type="entry name" value="FLAVIN REDUCTASE-RELATED"/>
    <property type="match status" value="1"/>
</dbReference>
<evidence type="ECO:0000313" key="3">
    <source>
        <dbReference type="Proteomes" id="UP000571128"/>
    </source>
</evidence>
<dbReference type="AlphaFoldDB" id="A0A841YEM4"/>
<feature type="domain" description="NAD(P)-binding" evidence="1">
    <location>
        <begin position="7"/>
        <end position="186"/>
    </location>
</feature>
<dbReference type="Gene3D" id="3.40.50.720">
    <property type="entry name" value="NAD(P)-binding Rossmann-like Domain"/>
    <property type="match status" value="1"/>
</dbReference>
<accession>A0A841YEM4</accession>
<dbReference type="Pfam" id="PF13460">
    <property type="entry name" value="NAD_binding_10"/>
    <property type="match status" value="1"/>
</dbReference>
<dbReference type="RefSeq" id="WP_185338576.1">
    <property type="nucleotide sequence ID" value="NZ_JAARPY010000005.1"/>
</dbReference>
<organism evidence="2 3">
    <name type="scientific">Listeria fleischmannii</name>
    <dbReference type="NCBI Taxonomy" id="1069827"/>
    <lineage>
        <taxon>Bacteria</taxon>
        <taxon>Bacillati</taxon>
        <taxon>Bacillota</taxon>
        <taxon>Bacilli</taxon>
        <taxon>Bacillales</taxon>
        <taxon>Listeriaceae</taxon>
        <taxon>Listeria</taxon>
    </lineage>
</organism>